<accession>A0AAE3EKJ4</accession>
<dbReference type="PANTHER" id="PTHR45228:SF5">
    <property type="entry name" value="CYCLIC DI-GMP PHOSPHODIESTERASE VC_1348-RELATED"/>
    <property type="match status" value="1"/>
</dbReference>
<name>A0AAE3EKJ4_9SPIR</name>
<dbReference type="PROSITE" id="PS51832">
    <property type="entry name" value="HD_GYP"/>
    <property type="match status" value="1"/>
</dbReference>
<dbReference type="SUPFAM" id="SSF109604">
    <property type="entry name" value="HD-domain/PDEase-like"/>
    <property type="match status" value="1"/>
</dbReference>
<keyword evidence="1" id="KW-0812">Transmembrane</keyword>
<protein>
    <submittedName>
        <fullName evidence="3">HD domain-containing protein</fullName>
    </submittedName>
</protein>
<keyword evidence="1" id="KW-0472">Membrane</keyword>
<proteinExistence type="predicted"/>
<evidence type="ECO:0000313" key="3">
    <source>
        <dbReference type="EMBL" id="MCD1655193.1"/>
    </source>
</evidence>
<dbReference type="SMART" id="SM00471">
    <property type="entry name" value="HDc"/>
    <property type="match status" value="1"/>
</dbReference>
<evidence type="ECO:0000259" key="2">
    <source>
        <dbReference type="PROSITE" id="PS51832"/>
    </source>
</evidence>
<sequence>MLFVIIVTSMILGSILTNFVRGHIIRMHGDFYSRTLSFDVNKLIEQGSQKDFTELISRLEASGQLVHARHIAIWNSKGTLLFGDGEFLLSSATRSGFRRALSGESDFQYLKISDKEPHNSEIAIFLPVMDTHGVVSGVIAFHESDTDLSVDLKVAERKIILYIFITGLTIYALLFMFYFRSYRQLRKATQRVEQSQDSIIFAMSSLSSLRDQETGGHLERCSKYVAILAENLRKTKQFKPYITKEYILTLASVAPLHDIGKVGVADAILRKPGKLTELEFEEMKRHSAMGSEILKMARNRLLFQSNLDLAIELTRHHHERWDGKGYPDSLSGGSIPLSARIMAIADVYDALRSERYYKTGLSHDESVKIILDGSGTQFDPELIRVFQSCHRDFESVFSFR</sequence>
<dbReference type="Gene3D" id="1.10.3210.10">
    <property type="entry name" value="Hypothetical protein af1432"/>
    <property type="match status" value="1"/>
</dbReference>
<dbReference type="RefSeq" id="WP_230756066.1">
    <property type="nucleotide sequence ID" value="NZ_JAINWA010000003.1"/>
</dbReference>
<dbReference type="InterPro" id="IPR003607">
    <property type="entry name" value="HD/PDEase_dom"/>
</dbReference>
<feature type="domain" description="HD-GYP" evidence="2">
    <location>
        <begin position="192"/>
        <end position="400"/>
    </location>
</feature>
<gene>
    <name evidence="3" type="ORF">K7J14_10830</name>
</gene>
<keyword evidence="4" id="KW-1185">Reference proteome</keyword>
<reference evidence="3" key="1">
    <citation type="submission" date="2021-08" db="EMBL/GenBank/DDBJ databases">
        <title>Comparative analyses of Brucepasteria parasyntrophica and Teretinema zuelzerae.</title>
        <authorList>
            <person name="Song Y."/>
            <person name="Brune A."/>
        </authorList>
    </citation>
    <scope>NUCLEOTIDE SEQUENCE</scope>
    <source>
        <strain evidence="3">DSM 1903</strain>
    </source>
</reference>
<keyword evidence="1" id="KW-1133">Transmembrane helix</keyword>
<feature type="transmembrane region" description="Helical" evidence="1">
    <location>
        <begin position="159"/>
        <end position="179"/>
    </location>
</feature>
<dbReference type="CDD" id="cd00077">
    <property type="entry name" value="HDc"/>
    <property type="match status" value="1"/>
</dbReference>
<dbReference type="Proteomes" id="UP001198163">
    <property type="component" value="Unassembled WGS sequence"/>
</dbReference>
<comment type="caution">
    <text evidence="3">The sequence shown here is derived from an EMBL/GenBank/DDBJ whole genome shotgun (WGS) entry which is preliminary data.</text>
</comment>
<organism evidence="3 4">
    <name type="scientific">Teretinema zuelzerae</name>
    <dbReference type="NCBI Taxonomy" id="156"/>
    <lineage>
        <taxon>Bacteria</taxon>
        <taxon>Pseudomonadati</taxon>
        <taxon>Spirochaetota</taxon>
        <taxon>Spirochaetia</taxon>
        <taxon>Spirochaetales</taxon>
        <taxon>Treponemataceae</taxon>
        <taxon>Teretinema</taxon>
    </lineage>
</organism>
<dbReference type="PANTHER" id="PTHR45228">
    <property type="entry name" value="CYCLIC DI-GMP PHOSPHODIESTERASE TM_0186-RELATED"/>
    <property type="match status" value="1"/>
</dbReference>
<dbReference type="EMBL" id="JAINWA010000003">
    <property type="protein sequence ID" value="MCD1655193.1"/>
    <property type="molecule type" value="Genomic_DNA"/>
</dbReference>
<evidence type="ECO:0000256" key="1">
    <source>
        <dbReference type="SAM" id="Phobius"/>
    </source>
</evidence>
<dbReference type="InterPro" id="IPR052020">
    <property type="entry name" value="Cyclic_di-GMP/3'3'-cGAMP_PDE"/>
</dbReference>
<dbReference type="AlphaFoldDB" id="A0AAE3EKJ4"/>
<dbReference type="Pfam" id="PF13487">
    <property type="entry name" value="HD_5"/>
    <property type="match status" value="1"/>
</dbReference>
<evidence type="ECO:0000313" key="4">
    <source>
        <dbReference type="Proteomes" id="UP001198163"/>
    </source>
</evidence>
<dbReference type="InterPro" id="IPR037522">
    <property type="entry name" value="HD_GYP_dom"/>
</dbReference>